<reference evidence="1" key="1">
    <citation type="submission" date="2020-08" db="EMBL/GenBank/DDBJ databases">
        <title>Multicomponent nature underlies the extraordinary mechanical properties of spider dragline silk.</title>
        <authorList>
            <person name="Kono N."/>
            <person name="Nakamura H."/>
            <person name="Mori M."/>
            <person name="Yoshida Y."/>
            <person name="Ohtoshi R."/>
            <person name="Malay A.D."/>
            <person name="Moran D.A.P."/>
            <person name="Tomita M."/>
            <person name="Numata K."/>
            <person name="Arakawa K."/>
        </authorList>
    </citation>
    <scope>NUCLEOTIDE SEQUENCE</scope>
</reference>
<sequence length="92" mass="10515">MTNLREEFWVLKYLKTLRKVISKCVICKRFGSPPVETPAGKLTVDLIRATSVFEIIRVDFAGPFSLKENKKFLLTMSYVTVKESLMGDLLLT</sequence>
<protein>
    <submittedName>
        <fullName evidence="1">Integrase catalytic domain-containing protein</fullName>
    </submittedName>
</protein>
<comment type="caution">
    <text evidence="1">The sequence shown here is derived from an EMBL/GenBank/DDBJ whole genome shotgun (WGS) entry which is preliminary data.</text>
</comment>
<name>A0A8X6Q6T1_NEPPI</name>
<evidence type="ECO:0000313" key="1">
    <source>
        <dbReference type="EMBL" id="GFU03536.1"/>
    </source>
</evidence>
<organism evidence="1 2">
    <name type="scientific">Nephila pilipes</name>
    <name type="common">Giant wood spider</name>
    <name type="synonym">Nephila maculata</name>
    <dbReference type="NCBI Taxonomy" id="299642"/>
    <lineage>
        <taxon>Eukaryota</taxon>
        <taxon>Metazoa</taxon>
        <taxon>Ecdysozoa</taxon>
        <taxon>Arthropoda</taxon>
        <taxon>Chelicerata</taxon>
        <taxon>Arachnida</taxon>
        <taxon>Araneae</taxon>
        <taxon>Araneomorphae</taxon>
        <taxon>Entelegynae</taxon>
        <taxon>Araneoidea</taxon>
        <taxon>Nephilidae</taxon>
        <taxon>Nephila</taxon>
    </lineage>
</organism>
<gene>
    <name evidence="1" type="primary">AVEN_65314_1</name>
    <name evidence="1" type="ORF">NPIL_236671</name>
</gene>
<dbReference type="AlphaFoldDB" id="A0A8X6Q6T1"/>
<accession>A0A8X6Q6T1</accession>
<dbReference type="EMBL" id="BMAW01123493">
    <property type="protein sequence ID" value="GFU03536.1"/>
    <property type="molecule type" value="Genomic_DNA"/>
</dbReference>
<dbReference type="OrthoDB" id="5967017at2759"/>
<keyword evidence="2" id="KW-1185">Reference proteome</keyword>
<evidence type="ECO:0000313" key="2">
    <source>
        <dbReference type="Proteomes" id="UP000887013"/>
    </source>
</evidence>
<proteinExistence type="predicted"/>
<dbReference type="Proteomes" id="UP000887013">
    <property type="component" value="Unassembled WGS sequence"/>
</dbReference>